<comment type="caution">
    <text evidence="1">The sequence shown here is derived from an EMBL/GenBank/DDBJ whole genome shotgun (WGS) entry which is preliminary data.</text>
</comment>
<keyword evidence="2" id="KW-1185">Reference proteome</keyword>
<dbReference type="EMBL" id="JAULUE010002066">
    <property type="protein sequence ID" value="KAK5877607.1"/>
    <property type="molecule type" value="Genomic_DNA"/>
</dbReference>
<reference evidence="1 2" key="1">
    <citation type="journal article" date="2023" name="Mol. Biol. Evol.">
        <title>Genomics of Secondarily Temperate Adaptation in the Only Non-Antarctic Icefish.</title>
        <authorList>
            <person name="Rivera-Colon A.G."/>
            <person name="Rayamajhi N."/>
            <person name="Minhas B.F."/>
            <person name="Madrigal G."/>
            <person name="Bilyk K.T."/>
            <person name="Yoon V."/>
            <person name="Hune M."/>
            <person name="Gregory S."/>
            <person name="Cheng C.H.C."/>
            <person name="Catchen J.M."/>
        </authorList>
    </citation>
    <scope>NUCLEOTIDE SEQUENCE [LARGE SCALE GENOMIC DNA]</scope>
    <source>
        <strain evidence="1">JC2023a</strain>
    </source>
</reference>
<evidence type="ECO:0000313" key="2">
    <source>
        <dbReference type="Proteomes" id="UP001335648"/>
    </source>
</evidence>
<evidence type="ECO:0000313" key="1">
    <source>
        <dbReference type="EMBL" id="KAK5877607.1"/>
    </source>
</evidence>
<dbReference type="Proteomes" id="UP001335648">
    <property type="component" value="Unassembled WGS sequence"/>
</dbReference>
<name>A0AAN8B3P1_9TELE</name>
<accession>A0AAN8B3P1</accession>
<dbReference type="AlphaFoldDB" id="A0AAN8B3P1"/>
<protein>
    <submittedName>
        <fullName evidence="1">Uncharacterized protein</fullName>
    </submittedName>
</protein>
<organism evidence="1 2">
    <name type="scientific">Champsocephalus esox</name>
    <name type="common">pike icefish</name>
    <dbReference type="NCBI Taxonomy" id="159716"/>
    <lineage>
        <taxon>Eukaryota</taxon>
        <taxon>Metazoa</taxon>
        <taxon>Chordata</taxon>
        <taxon>Craniata</taxon>
        <taxon>Vertebrata</taxon>
        <taxon>Euteleostomi</taxon>
        <taxon>Actinopterygii</taxon>
        <taxon>Neopterygii</taxon>
        <taxon>Teleostei</taxon>
        <taxon>Neoteleostei</taxon>
        <taxon>Acanthomorphata</taxon>
        <taxon>Eupercaria</taxon>
        <taxon>Perciformes</taxon>
        <taxon>Notothenioidei</taxon>
        <taxon>Channichthyidae</taxon>
        <taxon>Champsocephalus</taxon>
    </lineage>
</organism>
<proteinExistence type="predicted"/>
<gene>
    <name evidence="1" type="ORF">CesoFtcFv8_025096</name>
</gene>
<sequence>MQNPLSSVSPACSCSACWGSLTRGFPEMSPCPQRDSYLDLVFKLLQEDRDVSNRDRDVSNRDPQIC</sequence>